<dbReference type="EnsemblPlants" id="OMERI06G12160.4">
    <property type="protein sequence ID" value="OMERI06G12160.4"/>
    <property type="gene ID" value="OMERI06G12160"/>
</dbReference>
<dbReference type="Gramene" id="OMERI06G12160.4">
    <property type="protein sequence ID" value="OMERI06G12160.4"/>
    <property type="gene ID" value="OMERI06G12160"/>
</dbReference>
<keyword evidence="2" id="KW-1185">Reference proteome</keyword>
<sequence length="138" mass="14950">MGSCSIVCLSFRPCRLSSSSSLSRSRGSENMSSLIVKLVSQQPARNMSIFHGHQTHPQSLHKRTTLSSSNGALCPPRLLSNISLQTLSIATTTASIITCVPYNQSAFSFVSLRIGMCKDRLKKGGAFRKFPVSRSNAT</sequence>
<evidence type="ECO:0000313" key="2">
    <source>
        <dbReference type="Proteomes" id="UP000008021"/>
    </source>
</evidence>
<dbReference type="Gramene" id="OMERI06G12160.6">
    <property type="protein sequence ID" value="OMERI06G12160.6"/>
    <property type="gene ID" value="OMERI06G12160"/>
</dbReference>
<protein>
    <submittedName>
        <fullName evidence="1">Uncharacterized protein</fullName>
    </submittedName>
</protein>
<dbReference type="AlphaFoldDB" id="A0A0E0E0D7"/>
<reference evidence="1" key="1">
    <citation type="submission" date="2015-04" db="UniProtKB">
        <authorList>
            <consortium name="EnsemblPlants"/>
        </authorList>
    </citation>
    <scope>IDENTIFICATION</scope>
</reference>
<evidence type="ECO:0000313" key="1">
    <source>
        <dbReference type="EnsemblPlants" id="OMERI06G12160.4"/>
    </source>
</evidence>
<dbReference type="HOGENOM" id="CLU_154147_0_0_1"/>
<dbReference type="Proteomes" id="UP000008021">
    <property type="component" value="Chromosome 6"/>
</dbReference>
<accession>A0A0E0E0D7</accession>
<proteinExistence type="predicted"/>
<reference evidence="1" key="2">
    <citation type="submission" date="2018-05" db="EMBL/GenBank/DDBJ databases">
        <title>OmerRS3 (Oryza meridionalis Reference Sequence Version 3).</title>
        <authorList>
            <person name="Zhang J."/>
            <person name="Kudrna D."/>
            <person name="Lee S."/>
            <person name="Talag J."/>
            <person name="Welchert J."/>
            <person name="Wing R.A."/>
        </authorList>
    </citation>
    <scope>NUCLEOTIDE SEQUENCE [LARGE SCALE GENOMIC DNA]</scope>
    <source>
        <strain evidence="1">OR44</strain>
    </source>
</reference>
<dbReference type="EnsemblPlants" id="OMERI06G12160.6">
    <property type="protein sequence ID" value="OMERI06G12160.6"/>
    <property type="gene ID" value="OMERI06G12160"/>
</dbReference>
<organism evidence="1">
    <name type="scientific">Oryza meridionalis</name>
    <dbReference type="NCBI Taxonomy" id="40149"/>
    <lineage>
        <taxon>Eukaryota</taxon>
        <taxon>Viridiplantae</taxon>
        <taxon>Streptophyta</taxon>
        <taxon>Embryophyta</taxon>
        <taxon>Tracheophyta</taxon>
        <taxon>Spermatophyta</taxon>
        <taxon>Magnoliopsida</taxon>
        <taxon>Liliopsida</taxon>
        <taxon>Poales</taxon>
        <taxon>Poaceae</taxon>
        <taxon>BOP clade</taxon>
        <taxon>Oryzoideae</taxon>
        <taxon>Oryzeae</taxon>
        <taxon>Oryzinae</taxon>
        <taxon>Oryza</taxon>
    </lineage>
</organism>
<name>A0A0E0E0D7_9ORYZ</name>